<comment type="caution">
    <text evidence="1">The sequence shown here is derived from an EMBL/GenBank/DDBJ whole genome shotgun (WGS) entry which is preliminary data.</text>
</comment>
<proteinExistence type="predicted"/>
<dbReference type="InterPro" id="IPR042251">
    <property type="entry name" value="EutC_C"/>
</dbReference>
<accession>A0A150SGF8</accession>
<dbReference type="GO" id="GO:0008851">
    <property type="term" value="F:ethanolamine ammonia-lyase activity"/>
    <property type="evidence" value="ECO:0007669"/>
    <property type="project" value="InterPro"/>
</dbReference>
<dbReference type="Gene3D" id="3.40.50.11240">
    <property type="entry name" value="Ethanolamine ammonia-lyase light chain (EutC)"/>
    <property type="match status" value="1"/>
</dbReference>
<gene>
    <name evidence="1" type="ORF">BE17_48545</name>
</gene>
<dbReference type="Proteomes" id="UP000075635">
    <property type="component" value="Unassembled WGS sequence"/>
</dbReference>
<dbReference type="GO" id="GO:0006520">
    <property type="term" value="P:amino acid metabolic process"/>
    <property type="evidence" value="ECO:0007669"/>
    <property type="project" value="InterPro"/>
</dbReference>
<evidence type="ECO:0000313" key="1">
    <source>
        <dbReference type="EMBL" id="KYF91489.1"/>
    </source>
</evidence>
<dbReference type="Pfam" id="PF05985">
    <property type="entry name" value="EutC"/>
    <property type="match status" value="1"/>
</dbReference>
<reference evidence="1 2" key="1">
    <citation type="submission" date="2014-02" db="EMBL/GenBank/DDBJ databases">
        <title>The small core and large imbalanced accessory genome model reveals a collaborative survival strategy of Sorangium cellulosum strains in nature.</title>
        <authorList>
            <person name="Han K."/>
            <person name="Peng R."/>
            <person name="Blom J."/>
            <person name="Li Y.-Z."/>
        </authorList>
    </citation>
    <scope>NUCLEOTIDE SEQUENCE [LARGE SCALE GENOMIC DNA]</scope>
    <source>
        <strain evidence="1 2">So0011-07</strain>
    </source>
</reference>
<dbReference type="InterPro" id="IPR009246">
    <property type="entry name" value="EutC"/>
</dbReference>
<dbReference type="AlphaFoldDB" id="A0A150SGF8"/>
<protein>
    <submittedName>
        <fullName evidence="1">Uncharacterized protein</fullName>
    </submittedName>
</protein>
<name>A0A150SGF8_SORCE</name>
<organism evidence="1 2">
    <name type="scientific">Sorangium cellulosum</name>
    <name type="common">Polyangium cellulosum</name>
    <dbReference type="NCBI Taxonomy" id="56"/>
    <lineage>
        <taxon>Bacteria</taxon>
        <taxon>Pseudomonadati</taxon>
        <taxon>Myxococcota</taxon>
        <taxon>Polyangia</taxon>
        <taxon>Polyangiales</taxon>
        <taxon>Polyangiaceae</taxon>
        <taxon>Sorangium</taxon>
    </lineage>
</organism>
<sequence>MLLDGLGARGVTVGQPLLARYGRVKLAEAVAERLGARLVVMLLAAEAGGVLVEKVVQVLARRAAGNRLEALLAGGAT</sequence>
<dbReference type="EMBL" id="JEMB01001016">
    <property type="protein sequence ID" value="KYF91489.1"/>
    <property type="molecule type" value="Genomic_DNA"/>
</dbReference>
<evidence type="ECO:0000313" key="2">
    <source>
        <dbReference type="Proteomes" id="UP000075635"/>
    </source>
</evidence>